<reference evidence="2" key="1">
    <citation type="submission" date="2018-12" db="EMBL/GenBank/DDBJ databases">
        <title>Complete genome sequence of an uncultured bacterium of the candidate phylum Bipolaricaulota.</title>
        <authorList>
            <person name="Kadnikov V.V."/>
            <person name="Mardanov A.V."/>
            <person name="Beletsky A.V."/>
            <person name="Frank Y.A."/>
            <person name="Karnachuk O.V."/>
            <person name="Ravin N.V."/>
        </authorList>
    </citation>
    <scope>NUCLEOTIDE SEQUENCE [LARGE SCALE GENOMIC DNA]</scope>
</reference>
<dbReference type="Proteomes" id="UP000287233">
    <property type="component" value="Chromosome"/>
</dbReference>
<gene>
    <name evidence="1" type="ORF">BIP78_1425</name>
</gene>
<proteinExistence type="predicted"/>
<dbReference type="KEGG" id="bih:BIP78_1425"/>
<organism evidence="1 2">
    <name type="scientific">Bipolaricaulis sibiricus</name>
    <dbReference type="NCBI Taxonomy" id="2501609"/>
    <lineage>
        <taxon>Bacteria</taxon>
        <taxon>Candidatus Bipolaricaulota</taxon>
        <taxon>Candidatus Bipolaricaulia</taxon>
        <taxon>Candidatus Bipolaricaulales</taxon>
        <taxon>Candidatus Bipolaricaulaceae</taxon>
        <taxon>Candidatus Bipolaricaulis</taxon>
    </lineage>
</organism>
<accession>A0A410FW58</accession>
<protein>
    <submittedName>
        <fullName evidence="1">Uncharacterized protein</fullName>
    </submittedName>
</protein>
<evidence type="ECO:0000313" key="1">
    <source>
        <dbReference type="EMBL" id="QAA77191.1"/>
    </source>
</evidence>
<dbReference type="EMBL" id="CP034928">
    <property type="protein sequence ID" value="QAA77191.1"/>
    <property type="molecule type" value="Genomic_DNA"/>
</dbReference>
<name>A0A410FW58_BIPS1</name>
<evidence type="ECO:0000313" key="2">
    <source>
        <dbReference type="Proteomes" id="UP000287233"/>
    </source>
</evidence>
<dbReference type="AlphaFoldDB" id="A0A410FW58"/>
<sequence>MIALLGRVLSCLPVAPKELDMGRRDDEKVCGVPVSPSLNFQAGERCPRRVLRLTTCEGA</sequence>